<organism evidence="6 7">
    <name type="scientific">Streptomyces reniochalinae</name>
    <dbReference type="NCBI Taxonomy" id="2250578"/>
    <lineage>
        <taxon>Bacteria</taxon>
        <taxon>Bacillati</taxon>
        <taxon>Actinomycetota</taxon>
        <taxon>Actinomycetes</taxon>
        <taxon>Kitasatosporales</taxon>
        <taxon>Streptomycetaceae</taxon>
        <taxon>Streptomyces</taxon>
    </lineage>
</organism>
<proteinExistence type="predicted"/>
<dbReference type="RefSeq" id="WP_114014576.1">
    <property type="nucleotide sequence ID" value="NZ_QOIM01000025.1"/>
</dbReference>
<dbReference type="GO" id="GO:0003677">
    <property type="term" value="F:DNA binding"/>
    <property type="evidence" value="ECO:0007669"/>
    <property type="project" value="UniProtKB-KW"/>
</dbReference>
<evidence type="ECO:0000256" key="1">
    <source>
        <dbReference type="ARBA" id="ARBA00023015"/>
    </source>
</evidence>
<dbReference type="InterPro" id="IPR036390">
    <property type="entry name" value="WH_DNA-bd_sf"/>
</dbReference>
<dbReference type="Gene3D" id="1.10.10.10">
    <property type="entry name" value="Winged helix-like DNA-binding domain superfamily/Winged helix DNA-binding domain"/>
    <property type="match status" value="1"/>
</dbReference>
<keyword evidence="7" id="KW-1185">Reference proteome</keyword>
<reference evidence="6 7" key="1">
    <citation type="submission" date="2018-06" db="EMBL/GenBank/DDBJ databases">
        <title>Streptomyces reniochalinae sp. nov. and Streptomyces diacarnus sp. nov. from marine sponges.</title>
        <authorList>
            <person name="Li L."/>
        </authorList>
    </citation>
    <scope>NUCLEOTIDE SEQUENCE [LARGE SCALE GENOMIC DNA]</scope>
    <source>
        <strain evidence="6 7">LHW50302</strain>
    </source>
</reference>
<keyword evidence="2" id="KW-0238">DNA-binding</keyword>
<dbReference type="Proteomes" id="UP000253507">
    <property type="component" value="Unassembled WGS sequence"/>
</dbReference>
<comment type="caution">
    <text evidence="6">The sequence shown here is derived from an EMBL/GenBank/DDBJ whole genome shotgun (WGS) entry which is preliminary data.</text>
</comment>
<evidence type="ECO:0000256" key="4">
    <source>
        <dbReference type="SAM" id="MobiDB-lite"/>
    </source>
</evidence>
<dbReference type="PANTHER" id="PTHR38465">
    <property type="entry name" value="HTH-TYPE TRANSCRIPTIONAL REGULATOR MJ1563-RELATED"/>
    <property type="match status" value="1"/>
</dbReference>
<protein>
    <recommendedName>
        <fullName evidence="5">Insertion element IS402-like domain-containing protein</fullName>
    </recommendedName>
</protein>
<feature type="domain" description="Insertion element IS402-like" evidence="5">
    <location>
        <begin position="220"/>
        <end position="285"/>
    </location>
</feature>
<name>A0A367EX17_9ACTN</name>
<accession>A0A367EX17</accession>
<feature type="compositionally biased region" description="Low complexity" evidence="4">
    <location>
        <begin position="183"/>
        <end position="202"/>
    </location>
</feature>
<dbReference type="GO" id="GO:0003700">
    <property type="term" value="F:DNA-binding transcription factor activity"/>
    <property type="evidence" value="ECO:0007669"/>
    <property type="project" value="InterPro"/>
</dbReference>
<dbReference type="InterPro" id="IPR025161">
    <property type="entry name" value="IS402-like_dom"/>
</dbReference>
<evidence type="ECO:0000256" key="2">
    <source>
        <dbReference type="ARBA" id="ARBA00023125"/>
    </source>
</evidence>
<dbReference type="InterPro" id="IPR036388">
    <property type="entry name" value="WH-like_DNA-bd_sf"/>
</dbReference>
<evidence type="ECO:0000256" key="3">
    <source>
        <dbReference type="ARBA" id="ARBA00023163"/>
    </source>
</evidence>
<feature type="region of interest" description="Disordered" evidence="4">
    <location>
        <begin position="165"/>
        <end position="203"/>
    </location>
</feature>
<dbReference type="SUPFAM" id="SSF46785">
    <property type="entry name" value="Winged helix' DNA-binding domain"/>
    <property type="match status" value="1"/>
</dbReference>
<sequence>MGRNGEVEHGWGRASFVEEMGLLWEAVGSARMDGRIIGYLIVTDAPYVSSAQLAEALKVSAGSISLATRRLVEAGFVKRHAVPGERSRYFRMEDDVWGSFLAGERRFLEEQRQLGEKALELIGDEEEGPRRRLQNMIDYMRWIQGAHRELLANWKAYRRAHHPDVPAAQESPAPFRPGPDEPAAPGAAASGSDAPDASGLASEQRRSIALGQALARRLVPDTVWQAAAPLLPSSAQGERAVLTGVVHVLTAGCGWQQLPGHFGVSPATAHRRFTAWSDADVWERLPAAAAPEDRAWCTEIAAAARKRRGRRDA</sequence>
<gene>
    <name evidence="6" type="ORF">DQ392_06695</name>
</gene>
<keyword evidence="1" id="KW-0805">Transcription regulation</keyword>
<evidence type="ECO:0000259" key="5">
    <source>
        <dbReference type="Pfam" id="PF13340"/>
    </source>
</evidence>
<evidence type="ECO:0000313" key="6">
    <source>
        <dbReference type="EMBL" id="RCG22182.1"/>
    </source>
</evidence>
<dbReference type="AlphaFoldDB" id="A0A367EX17"/>
<dbReference type="OrthoDB" id="4338165at2"/>
<dbReference type="PANTHER" id="PTHR38465:SF2">
    <property type="entry name" value="HTH-TYPE TRANSCRIPTIONAL REGULATOR MMPR5"/>
    <property type="match status" value="1"/>
</dbReference>
<dbReference type="EMBL" id="QOIM01000025">
    <property type="protein sequence ID" value="RCG22182.1"/>
    <property type="molecule type" value="Genomic_DNA"/>
</dbReference>
<evidence type="ECO:0000313" key="7">
    <source>
        <dbReference type="Proteomes" id="UP000253507"/>
    </source>
</evidence>
<dbReference type="InterPro" id="IPR052362">
    <property type="entry name" value="HTH-GbsR_regulator"/>
</dbReference>
<dbReference type="Pfam" id="PF13340">
    <property type="entry name" value="DUF4096"/>
    <property type="match status" value="1"/>
</dbReference>
<keyword evidence="3" id="KW-0804">Transcription</keyword>